<comment type="caution">
    <text evidence="2">The sequence shown here is derived from an EMBL/GenBank/DDBJ whole genome shotgun (WGS) entry which is preliminary data.</text>
</comment>
<name>A0AAD9UFY1_RIDPI</name>
<reference evidence="2" key="1">
    <citation type="journal article" date="2023" name="Mol. Biol. Evol.">
        <title>Third-Generation Sequencing Reveals the Adaptive Role of the Epigenome in Three Deep-Sea Polychaetes.</title>
        <authorList>
            <person name="Perez M."/>
            <person name="Aroh O."/>
            <person name="Sun Y."/>
            <person name="Lan Y."/>
            <person name="Juniper S.K."/>
            <person name="Young C.R."/>
            <person name="Angers B."/>
            <person name="Qian P.Y."/>
        </authorList>
    </citation>
    <scope>NUCLEOTIDE SEQUENCE</scope>
    <source>
        <strain evidence="2">R07B-5</strain>
    </source>
</reference>
<proteinExistence type="predicted"/>
<evidence type="ECO:0000313" key="2">
    <source>
        <dbReference type="EMBL" id="KAK2187997.1"/>
    </source>
</evidence>
<gene>
    <name evidence="2" type="ORF">NP493_147g01016</name>
</gene>
<dbReference type="Proteomes" id="UP001209878">
    <property type="component" value="Unassembled WGS sequence"/>
</dbReference>
<keyword evidence="1" id="KW-0732">Signal</keyword>
<accession>A0AAD9UFY1</accession>
<evidence type="ECO:0000256" key="1">
    <source>
        <dbReference type="SAM" id="SignalP"/>
    </source>
</evidence>
<protein>
    <submittedName>
        <fullName evidence="2">Uncharacterized protein</fullName>
    </submittedName>
</protein>
<evidence type="ECO:0000313" key="3">
    <source>
        <dbReference type="Proteomes" id="UP001209878"/>
    </source>
</evidence>
<feature type="chain" id="PRO_5042079713" evidence="1">
    <location>
        <begin position="21"/>
        <end position="142"/>
    </location>
</feature>
<dbReference type="AlphaFoldDB" id="A0AAD9UFY1"/>
<dbReference type="EMBL" id="JAODUO010000147">
    <property type="protein sequence ID" value="KAK2187997.1"/>
    <property type="molecule type" value="Genomic_DNA"/>
</dbReference>
<keyword evidence="3" id="KW-1185">Reference proteome</keyword>
<sequence>MRVFVILAAYLALVLPGASSKGTLDGIGSASDCEAADGSCTVRDDCDLTTHVHTGTCGNGGSEGCCISKQTVCTKKGGSFLSDAECEAKPGYHVTGLHLDGAGCCAPQEEGQGEGSGNGAMNVLSFGVHTAVVLFCLYCALL</sequence>
<feature type="signal peptide" evidence="1">
    <location>
        <begin position="1"/>
        <end position="20"/>
    </location>
</feature>
<organism evidence="2 3">
    <name type="scientific">Ridgeia piscesae</name>
    <name type="common">Tubeworm</name>
    <dbReference type="NCBI Taxonomy" id="27915"/>
    <lineage>
        <taxon>Eukaryota</taxon>
        <taxon>Metazoa</taxon>
        <taxon>Spiralia</taxon>
        <taxon>Lophotrochozoa</taxon>
        <taxon>Annelida</taxon>
        <taxon>Polychaeta</taxon>
        <taxon>Sedentaria</taxon>
        <taxon>Canalipalpata</taxon>
        <taxon>Sabellida</taxon>
        <taxon>Siboglinidae</taxon>
        <taxon>Ridgeia</taxon>
    </lineage>
</organism>